<dbReference type="EMBL" id="DSVQ01000002">
    <property type="protein sequence ID" value="HGT37779.1"/>
    <property type="molecule type" value="Genomic_DNA"/>
</dbReference>
<feature type="region of interest" description="Disordered" evidence="1">
    <location>
        <begin position="1347"/>
        <end position="1367"/>
    </location>
</feature>
<feature type="compositionally biased region" description="Low complexity" evidence="1">
    <location>
        <begin position="1126"/>
        <end position="1144"/>
    </location>
</feature>
<sequence length="1395" mass="147617">MATATEQKSAEKYVDFAEYVDYQLQKARRQIKSTDLLTAATVAAVMTLAYLLLFVICDHWLVPGGIPAWARWVGLVLWLAGLLVWLSCKLFWPWFRSVTGLFAAQEVERSEPAFRSNLLNWVDLQRAKRPVDPAVLRAIERQAAVQLTKIDVGQAIDHRPLLRSGYALLATVALFCLYSVLSPKNVGPSLWRVLPLTDVPVPTRTEIREVQPGDARVLSRSVLEVTVELGGVIPPEVKLLYTTDDLKFQDEPLSLKPTLEGSTRYRGLLTGEPGQGLLRSLHYRIVAGDAVSRDYRVEIEHPPSAKVQQVRIVAPPYTRLPEETVAGGNFSAWEGSRVEITAAANMPVHAAVLQFLDEPQGKPTGEEERVRVTEGTQLEATWTLQFRANGTFPRYYRLQCETADGRKDPAPLVYQYDIQKDQPPEIVLLAPEGDLAVPANAIVPVLADARDPDFELGPVTLHLEREGQNLFRDTLFTGGKPSTRVEYDLALAPLNLRPGDELALYLEAQDNRQPRRNRRQSRPVRIRIEAPVSPQRAQEQLTEAKQRQQQLAEAQPADNARPAADAPPPVEGPQEAEASRPPAERRAGRDDDPTQHGETARTADTPEPQSTSRAASPANAPTQGESRPETDGSEKTSPAGTSERPLSPDGEDDQELLRRLHDKLLGDQRQTAQNTDDRSAGTPKSSAAKTPQPGSSGAERTGQPPTPPSDAEAPRNGTDSPRPTEKPARPDSTRQSSASEPEERGSAPPTTRAEGNEPPSGEPLRPTPALKPEKSGEATVRSPDDSAPPPEGQQRRSESSRPSETSPSAINGRETTAKPEQPKPTDSSTAQPRSETAESQLRKPEQTEATKRPPADTAQHPPGDTSKAPDPPSQPALPKGTPEQGAASPDSEPTASQPGKTAPQAGEKPATDDPAAGEPAADRQAGSEKAPPPTASQRSEGQPSGADEPGMGPGRKDGQRSDQPQTGEQGGSQQSRSGNAGGQQAGPGQTVDRAGDRGPGSSSAAPSSSKTATSPSGGQQSNRTGNQPGGPNDGTSPAGKPSADSQSGGERSGGQQAGGQQSGGQQAGGQQSGGQQSGSDNLPGERPAGTPASASPDGACKTESTGRNQSPSVQEGAQPSQEKPEAAAAGASPAKAGEASPAPARGTQEEQAANERGSQPPSANDANSSPSDEAPKGSAGQKSSEGQGAGSNQPGGGGTPSEGASQGGQAGSRGQAASGEGGEGKPGRGDRASGSVGKGGSASGDTGPSEAQVGHGDPDSSPEGDAAVAEFNRQAAELILQRLQKNLERGDIDPALLEELGWTEAEMRRFVERLGKQLQRDADDSPEAEARRLQFEEMLKSLDLRRTGAKRAAGEVPKRSVEQVDSRRSVAPAEYRKAWETYTRKLLEQNKAPTK</sequence>
<feature type="region of interest" description="Disordered" evidence="1">
    <location>
        <begin position="507"/>
        <end position="1270"/>
    </location>
</feature>
<reference evidence="3" key="1">
    <citation type="journal article" date="2020" name="mSystems">
        <title>Genome- and Community-Level Interaction Insights into Carbon Utilization and Element Cycling Functions of Hydrothermarchaeota in Hydrothermal Sediment.</title>
        <authorList>
            <person name="Zhou Z."/>
            <person name="Liu Y."/>
            <person name="Xu W."/>
            <person name="Pan J."/>
            <person name="Luo Z.H."/>
            <person name="Li M."/>
        </authorList>
    </citation>
    <scope>NUCLEOTIDE SEQUENCE [LARGE SCALE GENOMIC DNA]</scope>
    <source>
        <strain evidence="3">SpSt-508</strain>
    </source>
</reference>
<accession>A0A7C4LKD7</accession>
<feature type="compositionally biased region" description="Polar residues" evidence="1">
    <location>
        <begin position="824"/>
        <end position="839"/>
    </location>
</feature>
<feature type="compositionally biased region" description="Basic residues" evidence="1">
    <location>
        <begin position="514"/>
        <end position="525"/>
    </location>
</feature>
<feature type="compositionally biased region" description="Gly residues" evidence="1">
    <location>
        <begin position="1050"/>
        <end position="1076"/>
    </location>
</feature>
<evidence type="ECO:0000256" key="2">
    <source>
        <dbReference type="SAM" id="Phobius"/>
    </source>
</evidence>
<feature type="compositionally biased region" description="Basic and acidic residues" evidence="1">
    <location>
        <begin position="722"/>
        <end position="732"/>
    </location>
</feature>
<feature type="compositionally biased region" description="Polar residues" evidence="1">
    <location>
        <begin position="535"/>
        <end position="551"/>
    </location>
</feature>
<evidence type="ECO:0000256" key="1">
    <source>
        <dbReference type="SAM" id="MobiDB-lite"/>
    </source>
</evidence>
<feature type="compositionally biased region" description="Basic and acidic residues" evidence="1">
    <location>
        <begin position="655"/>
        <end position="666"/>
    </location>
</feature>
<proteinExistence type="predicted"/>
<feature type="compositionally biased region" description="Low complexity" evidence="1">
    <location>
        <begin position="963"/>
        <end position="978"/>
    </location>
</feature>
<feature type="compositionally biased region" description="Basic and acidic residues" evidence="1">
    <location>
        <begin position="582"/>
        <end position="601"/>
    </location>
</feature>
<feature type="transmembrane region" description="Helical" evidence="2">
    <location>
        <begin position="164"/>
        <end position="181"/>
    </location>
</feature>
<keyword evidence="2" id="KW-0812">Transmembrane</keyword>
<feature type="transmembrane region" description="Helical" evidence="2">
    <location>
        <begin position="36"/>
        <end position="56"/>
    </location>
</feature>
<evidence type="ECO:0000313" key="3">
    <source>
        <dbReference type="EMBL" id="HGT37779.1"/>
    </source>
</evidence>
<feature type="compositionally biased region" description="Polar residues" evidence="1">
    <location>
        <begin position="607"/>
        <end position="625"/>
    </location>
</feature>
<feature type="compositionally biased region" description="Low complexity" evidence="1">
    <location>
        <begin position="999"/>
        <end position="1018"/>
    </location>
</feature>
<evidence type="ECO:0008006" key="4">
    <source>
        <dbReference type="Google" id="ProtNLM"/>
    </source>
</evidence>
<gene>
    <name evidence="3" type="ORF">ENS64_00695</name>
</gene>
<feature type="compositionally biased region" description="Gly residues" evidence="1">
    <location>
        <begin position="1187"/>
        <end position="1211"/>
    </location>
</feature>
<feature type="transmembrane region" description="Helical" evidence="2">
    <location>
        <begin position="68"/>
        <end position="86"/>
    </location>
</feature>
<feature type="compositionally biased region" description="Polar residues" evidence="1">
    <location>
        <begin position="1102"/>
        <end position="1121"/>
    </location>
</feature>
<feature type="compositionally biased region" description="Low complexity" evidence="1">
    <location>
        <begin position="1160"/>
        <end position="1172"/>
    </location>
</feature>
<name>A0A7C4LKD7_9PLAN</name>
<feature type="compositionally biased region" description="Low complexity" evidence="1">
    <location>
        <begin position="552"/>
        <end position="564"/>
    </location>
</feature>
<feature type="compositionally biased region" description="Basic and acidic residues" evidence="1">
    <location>
        <begin position="1222"/>
        <end position="1231"/>
    </location>
</feature>
<keyword evidence="2" id="KW-0472">Membrane</keyword>
<organism evidence="3">
    <name type="scientific">Schlesneria paludicola</name>
    <dbReference type="NCBI Taxonomy" id="360056"/>
    <lineage>
        <taxon>Bacteria</taxon>
        <taxon>Pseudomonadati</taxon>
        <taxon>Planctomycetota</taxon>
        <taxon>Planctomycetia</taxon>
        <taxon>Planctomycetales</taxon>
        <taxon>Planctomycetaceae</taxon>
        <taxon>Schlesneria</taxon>
    </lineage>
</organism>
<keyword evidence="2" id="KW-1133">Transmembrane helix</keyword>
<comment type="caution">
    <text evidence="3">The sequence shown here is derived from an EMBL/GenBank/DDBJ whole genome shotgun (WGS) entry which is preliminary data.</text>
</comment>
<feature type="compositionally biased region" description="Polar residues" evidence="1">
    <location>
        <begin position="682"/>
        <end position="695"/>
    </location>
</feature>
<feature type="compositionally biased region" description="Basic and acidic residues" evidence="1">
    <location>
        <begin position="840"/>
        <end position="854"/>
    </location>
</feature>
<protein>
    <recommendedName>
        <fullName evidence="4">DUF4175 family protein</fullName>
    </recommendedName>
</protein>